<sequence>MSSDNLTDSPDGPMCGICFVKLDDIPYAMINDDGEKGKYHIHCLDQWIQKSNRGILIEQKINSYSIYHEDKLIETVVNNKPSPVIDNNQQMFVNTSETTILIPSDEEDNSSDFDTESPCYMQFNKGQIICAGFAVIIVLVVILFSYLFKHH</sequence>
<keyword evidence="1" id="KW-0472">Membrane</keyword>
<gene>
    <name evidence="2" type="ORF">Klosneuvirus_1_344</name>
</gene>
<feature type="transmembrane region" description="Helical" evidence="1">
    <location>
        <begin position="128"/>
        <end position="148"/>
    </location>
</feature>
<evidence type="ECO:0000256" key="1">
    <source>
        <dbReference type="SAM" id="Phobius"/>
    </source>
</evidence>
<accession>A0A1V0SIE0</accession>
<proteinExistence type="predicted"/>
<organism evidence="2">
    <name type="scientific">Klosneuvirus KNV1</name>
    <dbReference type="NCBI Taxonomy" id="1977640"/>
    <lineage>
        <taxon>Viruses</taxon>
        <taxon>Varidnaviria</taxon>
        <taxon>Bamfordvirae</taxon>
        <taxon>Nucleocytoviricota</taxon>
        <taxon>Megaviricetes</taxon>
        <taxon>Imitervirales</taxon>
        <taxon>Mimiviridae</taxon>
        <taxon>Klosneuvirinae</taxon>
        <taxon>Klosneuvirus</taxon>
    </lineage>
</organism>
<keyword evidence="1" id="KW-0812">Transmembrane</keyword>
<dbReference type="EMBL" id="KY684108">
    <property type="protein sequence ID" value="ARF11487.1"/>
    <property type="molecule type" value="Genomic_DNA"/>
</dbReference>
<name>A0A1V0SIE0_9VIRU</name>
<reference evidence="2" key="1">
    <citation type="journal article" date="2017" name="Science">
        <title>Giant viruses with an expanded complement of translation system components.</title>
        <authorList>
            <person name="Schulz F."/>
            <person name="Yutin N."/>
            <person name="Ivanova N.N."/>
            <person name="Ortega D.R."/>
            <person name="Lee T.K."/>
            <person name="Vierheilig J."/>
            <person name="Daims H."/>
            <person name="Horn M."/>
            <person name="Wagner M."/>
            <person name="Jensen G.J."/>
            <person name="Kyrpides N.C."/>
            <person name="Koonin E.V."/>
            <person name="Woyke T."/>
        </authorList>
    </citation>
    <scope>NUCLEOTIDE SEQUENCE</scope>
    <source>
        <strain evidence="2">KNV1</strain>
    </source>
</reference>
<evidence type="ECO:0000313" key="2">
    <source>
        <dbReference type="EMBL" id="ARF11487.1"/>
    </source>
</evidence>
<protein>
    <submittedName>
        <fullName evidence="2">Uncharacterized protein</fullName>
    </submittedName>
</protein>
<keyword evidence="1" id="KW-1133">Transmembrane helix</keyword>